<dbReference type="AlphaFoldDB" id="A0A8T0HLR9"/>
<gene>
    <name evidence="1" type="ORF">KC19_VG040900</name>
</gene>
<sequence length="100" mass="11024">MLNLVIKLDHCVHNGFTRSTSRNPVLGAVPVNDTVSVLCLLRHFKCASKILPNLGVTVVPCQAYIELGVLRCEKFIYKLPCRLPPVACMFAAQLLSGHLH</sequence>
<reference evidence="1" key="1">
    <citation type="submission" date="2020-06" db="EMBL/GenBank/DDBJ databases">
        <title>WGS assembly of Ceratodon purpureus strain R40.</title>
        <authorList>
            <person name="Carey S.B."/>
            <person name="Jenkins J."/>
            <person name="Shu S."/>
            <person name="Lovell J.T."/>
            <person name="Sreedasyam A."/>
            <person name="Maumus F."/>
            <person name="Tiley G.P."/>
            <person name="Fernandez-Pozo N."/>
            <person name="Barry K."/>
            <person name="Chen C."/>
            <person name="Wang M."/>
            <person name="Lipzen A."/>
            <person name="Daum C."/>
            <person name="Saski C.A."/>
            <person name="Payton A.C."/>
            <person name="Mcbreen J.C."/>
            <person name="Conrad R.E."/>
            <person name="Kollar L.M."/>
            <person name="Olsson S."/>
            <person name="Huttunen S."/>
            <person name="Landis J.B."/>
            <person name="Wickett N.J."/>
            <person name="Johnson M.G."/>
            <person name="Rensing S.A."/>
            <person name="Grimwood J."/>
            <person name="Schmutz J."/>
            <person name="Mcdaniel S.F."/>
        </authorList>
    </citation>
    <scope>NUCLEOTIDE SEQUENCE</scope>
    <source>
        <strain evidence="1">R40</strain>
    </source>
</reference>
<evidence type="ECO:0000313" key="2">
    <source>
        <dbReference type="Proteomes" id="UP000822688"/>
    </source>
</evidence>
<evidence type="ECO:0000313" key="1">
    <source>
        <dbReference type="EMBL" id="KAG0571769.1"/>
    </source>
</evidence>
<comment type="caution">
    <text evidence="1">The sequence shown here is derived from an EMBL/GenBank/DDBJ whole genome shotgun (WGS) entry which is preliminary data.</text>
</comment>
<dbReference type="EMBL" id="CM026426">
    <property type="protein sequence ID" value="KAG0571769.1"/>
    <property type="molecule type" value="Genomic_DNA"/>
</dbReference>
<dbReference type="Proteomes" id="UP000822688">
    <property type="component" value="Chromosome V"/>
</dbReference>
<accession>A0A8T0HLR9</accession>
<proteinExistence type="predicted"/>
<organism evidence="1 2">
    <name type="scientific">Ceratodon purpureus</name>
    <name type="common">Fire moss</name>
    <name type="synonym">Dicranum purpureum</name>
    <dbReference type="NCBI Taxonomy" id="3225"/>
    <lineage>
        <taxon>Eukaryota</taxon>
        <taxon>Viridiplantae</taxon>
        <taxon>Streptophyta</taxon>
        <taxon>Embryophyta</taxon>
        <taxon>Bryophyta</taxon>
        <taxon>Bryophytina</taxon>
        <taxon>Bryopsida</taxon>
        <taxon>Dicranidae</taxon>
        <taxon>Pseudoditrichales</taxon>
        <taxon>Ditrichaceae</taxon>
        <taxon>Ceratodon</taxon>
    </lineage>
</organism>
<keyword evidence="2" id="KW-1185">Reference proteome</keyword>
<name>A0A8T0HLR9_CERPU</name>
<protein>
    <submittedName>
        <fullName evidence="1">Uncharacterized protein</fullName>
    </submittedName>
</protein>